<evidence type="ECO:0000256" key="1">
    <source>
        <dbReference type="ARBA" id="ARBA00023002"/>
    </source>
</evidence>
<reference evidence="2" key="1">
    <citation type="submission" date="2016-10" db="EMBL/GenBank/DDBJ databases">
        <title>Sequence of Gallionella enrichment culture.</title>
        <authorList>
            <person name="Poehlein A."/>
            <person name="Muehling M."/>
            <person name="Daniel R."/>
        </authorList>
    </citation>
    <scope>NUCLEOTIDE SEQUENCE</scope>
</reference>
<gene>
    <name evidence="2" type="ORF">GALL_157010</name>
</gene>
<name>A0A1J5S1P0_9ZZZZ</name>
<dbReference type="Gene3D" id="3.20.20.220">
    <property type="match status" value="1"/>
</dbReference>
<dbReference type="GO" id="GO:0035999">
    <property type="term" value="P:tetrahydrofolate interconversion"/>
    <property type="evidence" value="ECO:0007669"/>
    <property type="project" value="UniProtKB-UniPathway"/>
</dbReference>
<comment type="caution">
    <text evidence="2">The sequence shown here is derived from an EMBL/GenBank/DDBJ whole genome shotgun (WGS) entry which is preliminary data.</text>
</comment>
<accession>A0A1J5S1P0</accession>
<dbReference type="EMBL" id="MLJW01000076">
    <property type="protein sequence ID" value="OIR02329.1"/>
    <property type="molecule type" value="Genomic_DNA"/>
</dbReference>
<evidence type="ECO:0000313" key="2">
    <source>
        <dbReference type="EMBL" id="OIR02329.1"/>
    </source>
</evidence>
<protein>
    <submittedName>
        <fullName evidence="2">Uncharacterized protein</fullName>
    </submittedName>
</protein>
<dbReference type="UniPathway" id="UPA00193"/>
<proteinExistence type="predicted"/>
<dbReference type="SUPFAM" id="SSF51730">
    <property type="entry name" value="FAD-linked oxidoreductase"/>
    <property type="match status" value="1"/>
</dbReference>
<dbReference type="GO" id="GO:0016491">
    <property type="term" value="F:oxidoreductase activity"/>
    <property type="evidence" value="ECO:0007669"/>
    <property type="project" value="UniProtKB-KW"/>
</dbReference>
<organism evidence="2">
    <name type="scientific">mine drainage metagenome</name>
    <dbReference type="NCBI Taxonomy" id="410659"/>
    <lineage>
        <taxon>unclassified sequences</taxon>
        <taxon>metagenomes</taxon>
        <taxon>ecological metagenomes</taxon>
    </lineage>
</organism>
<dbReference type="AlphaFoldDB" id="A0A1J5S1P0"/>
<sequence>MLFDKIRNRENGIVLYGMVPPKRETPPEKVEEISLRQVQRLQSLKIDGLILYDIHDEQSRTPEERPFPFIETIDPFFYSNNYLSALCIPKVIYRSVGKYSNSELSRFFAEASPENDLTVLVGASSNSQEVTFSLSEAYKLKREINRDLLMGGVTIPERHLSKGNEHVRVFDKMFQGCSFFVSQGVYDLNASKSFLSDYYYYGQEHNVPLVPIIFTLTPCGSLKTLQFMRWLGISIPRWLENELTHAKDILQQSVEFSEQCWLELKNFADQKGIPVGCNIESVAVRQAEVEASIELLQRVTKQ</sequence>
<keyword evidence="1" id="KW-0560">Oxidoreductase</keyword>
<dbReference type="InterPro" id="IPR029041">
    <property type="entry name" value="FAD-linked_oxidoreductase-like"/>
</dbReference>